<dbReference type="PANTHER" id="PTHR47957:SF3">
    <property type="entry name" value="ATP-DEPENDENT HELICASE HRQ1"/>
    <property type="match status" value="1"/>
</dbReference>
<proteinExistence type="predicted"/>
<feature type="region of interest" description="Disordered" evidence="1">
    <location>
        <begin position="842"/>
        <end position="863"/>
    </location>
</feature>
<accession>A0A2G1MIZ2</accession>
<feature type="compositionally biased region" description="Basic and acidic residues" evidence="1">
    <location>
        <begin position="417"/>
        <end position="435"/>
    </location>
</feature>
<dbReference type="CDD" id="cd18785">
    <property type="entry name" value="SF2_C"/>
    <property type="match status" value="1"/>
</dbReference>
<dbReference type="EMBL" id="NQWH01000006">
    <property type="protein sequence ID" value="PHP28719.1"/>
    <property type="molecule type" value="Genomic_DNA"/>
</dbReference>
<gene>
    <name evidence="3" type="ORF">CJ301_05725</name>
</gene>
<keyword evidence="4" id="KW-1185">Reference proteome</keyword>
<dbReference type="Proteomes" id="UP000221860">
    <property type="component" value="Unassembled WGS sequence"/>
</dbReference>
<dbReference type="PROSITE" id="PS51194">
    <property type="entry name" value="HELICASE_CTER"/>
    <property type="match status" value="1"/>
</dbReference>
<name>A0A2G1MIZ2_9RHOB</name>
<dbReference type="Gene3D" id="3.40.50.300">
    <property type="entry name" value="P-loop containing nucleotide triphosphate hydrolases"/>
    <property type="match status" value="1"/>
</dbReference>
<reference evidence="3 4" key="1">
    <citation type="submission" date="2017-08" db="EMBL/GenBank/DDBJ databases">
        <title>Draft Genome Sequence of Loktanella cinnabarina Strain XM1, Isolated from Coastal Surface Water.</title>
        <authorList>
            <person name="Ma R."/>
            <person name="Wang J."/>
            <person name="Wang Q."/>
            <person name="Ma Z."/>
            <person name="Li J."/>
            <person name="Chen L."/>
        </authorList>
    </citation>
    <scope>NUCLEOTIDE SEQUENCE [LARGE SCALE GENOMIC DNA]</scope>
    <source>
        <strain evidence="3 4">XM1</strain>
    </source>
</reference>
<evidence type="ECO:0000259" key="2">
    <source>
        <dbReference type="PROSITE" id="PS51194"/>
    </source>
</evidence>
<dbReference type="SUPFAM" id="SSF52540">
    <property type="entry name" value="P-loop containing nucleoside triphosphate hydrolases"/>
    <property type="match status" value="1"/>
</dbReference>
<dbReference type="GO" id="GO:0006289">
    <property type="term" value="P:nucleotide-excision repair"/>
    <property type="evidence" value="ECO:0007669"/>
    <property type="project" value="TreeGrafter"/>
</dbReference>
<evidence type="ECO:0000313" key="4">
    <source>
        <dbReference type="Proteomes" id="UP000221860"/>
    </source>
</evidence>
<dbReference type="OrthoDB" id="9815222at2"/>
<dbReference type="AlphaFoldDB" id="A0A2G1MIZ2"/>
<sequence length="979" mass="107477">MEMGVDIPDVSVVVNTNVPPAPSNYRQRVGRAGRRGEPWALSFTFCKDQPLDRRVFSDPHTLLQGEVRAPSVRLDSAIVLQRHANSLLLAMHLRASSGGIKVTKNIGSFFGATDPTLDSASKQPILHDSAASGFLDALKGAWGAEGKVLDALRLLARGAPVADPALLRDRCIRDFSALQRKWEEEYRALLTAQEAAGSDSVVRGFYVNRANRMRREFLLTELARRNFTPAYGFPVDVVTFEHYDRNSGPSRPLSTAIRDYAPGTEVVIDGLVYRSEGILPSWSNRENPDRIEDLRTHWTCRECRAFGIERNPPEACPRCDGRVNRFELLKPSGFLGTKTPHAAYEALDFVPPEPPQISADSGFWTALPDPDAGRFRATRAGRVVTTSAGKDGSGYAICITCGRAEAETQGTDALSKAMKEHRPLQRPKGEARRDGRCLGTEAASLRIRRHVRLGSETITDVFELQLETLSWNKEGRRKGLAIVAALREALCSRLGIGAEEVGVGVARGLSSGGIERVSMFLYDLAAGGAGFAVSAEAEISSLMVDAARRLDCPSACTHGCPECILRRDLQFDMRAIDRPGGYEAMIRDVLPHLALPEDLRVFGSESTAVTRSLEAEILSCLGGGGVEEVILTLPGDDRDWDLPRWPGGRVIRRASEAGAATRVMSAVRSITYFDYPERMDLLRLTARGDAGLSLTQNLPEAGGYPILALLRKGASWRAILSPDETVVLPDGEWGQADRMPLIAGPAPEFNPGHLVEAVDLAKHGLPNSTEALVLKEFDGPLSEFGRKFWDKVREVRPQAFRPGLRLARLCYSDRYLHAPAPVALLMQVLATAPGRDPVTEVRVESEAKRPPRGATGLANTPLPDRLHHNWEDDSIRKRVLTGVLGAKVDLLDKRSVDHARIVRLQFEDGSCVSVRLDQGLGSWRVQEAGRDPFFDFEASANKQVEAISCLNREVLFSNPRYPTPVTVSWEASRIESRCC</sequence>
<dbReference type="GO" id="GO:0043138">
    <property type="term" value="F:3'-5' DNA helicase activity"/>
    <property type="evidence" value="ECO:0007669"/>
    <property type="project" value="TreeGrafter"/>
</dbReference>
<dbReference type="SUPFAM" id="SSF57802">
    <property type="entry name" value="Rubredoxin-like"/>
    <property type="match status" value="1"/>
</dbReference>
<dbReference type="InterPro" id="IPR018973">
    <property type="entry name" value="MZB"/>
</dbReference>
<dbReference type="Pfam" id="PF09369">
    <property type="entry name" value="MZB"/>
    <property type="match status" value="1"/>
</dbReference>
<dbReference type="GO" id="GO:0036297">
    <property type="term" value="P:interstrand cross-link repair"/>
    <property type="evidence" value="ECO:0007669"/>
    <property type="project" value="TreeGrafter"/>
</dbReference>
<dbReference type="PANTHER" id="PTHR47957">
    <property type="entry name" value="ATP-DEPENDENT HELICASE HRQ1"/>
    <property type="match status" value="1"/>
</dbReference>
<organism evidence="3 4">
    <name type="scientific">Limimaricola cinnabarinus</name>
    <dbReference type="NCBI Taxonomy" id="1125964"/>
    <lineage>
        <taxon>Bacteria</taxon>
        <taxon>Pseudomonadati</taxon>
        <taxon>Pseudomonadota</taxon>
        <taxon>Alphaproteobacteria</taxon>
        <taxon>Rhodobacterales</taxon>
        <taxon>Paracoccaceae</taxon>
        <taxon>Limimaricola</taxon>
    </lineage>
</organism>
<evidence type="ECO:0000313" key="3">
    <source>
        <dbReference type="EMBL" id="PHP28719.1"/>
    </source>
</evidence>
<dbReference type="InterPro" id="IPR001650">
    <property type="entry name" value="Helicase_C-like"/>
</dbReference>
<evidence type="ECO:0000256" key="1">
    <source>
        <dbReference type="SAM" id="MobiDB-lite"/>
    </source>
</evidence>
<protein>
    <recommendedName>
        <fullName evidence="2">Helicase C-terminal domain-containing protein</fullName>
    </recommendedName>
</protein>
<feature type="region of interest" description="Disordered" evidence="1">
    <location>
        <begin position="416"/>
        <end position="435"/>
    </location>
</feature>
<dbReference type="InterPro" id="IPR027417">
    <property type="entry name" value="P-loop_NTPase"/>
</dbReference>
<comment type="caution">
    <text evidence="3">The sequence shown here is derived from an EMBL/GenBank/DDBJ whole genome shotgun (WGS) entry which is preliminary data.</text>
</comment>
<dbReference type="Pfam" id="PF00271">
    <property type="entry name" value="Helicase_C"/>
    <property type="match status" value="1"/>
</dbReference>
<feature type="domain" description="Helicase C-terminal" evidence="2">
    <location>
        <begin position="1"/>
        <end position="78"/>
    </location>
</feature>